<evidence type="ECO:0000256" key="2">
    <source>
        <dbReference type="ARBA" id="ARBA00000711"/>
    </source>
</evidence>
<evidence type="ECO:0000256" key="1">
    <source>
        <dbReference type="ARBA" id="ARBA00000312"/>
    </source>
</evidence>
<comment type="catalytic activity">
    <reaction evidence="2">
        <text>adenosylcob(III)inamide phosphate + GTP + H(+) = adenosylcob(III)inamide-GDP + diphosphate</text>
        <dbReference type="Rhea" id="RHEA:22712"/>
        <dbReference type="ChEBI" id="CHEBI:15378"/>
        <dbReference type="ChEBI" id="CHEBI:33019"/>
        <dbReference type="ChEBI" id="CHEBI:37565"/>
        <dbReference type="ChEBI" id="CHEBI:58502"/>
        <dbReference type="ChEBI" id="CHEBI:60487"/>
        <dbReference type="EC" id="2.7.7.62"/>
    </reaction>
</comment>
<dbReference type="InterPro" id="IPR003203">
    <property type="entry name" value="CobU/CobP"/>
</dbReference>
<feature type="region of interest" description="Disordered" evidence="18">
    <location>
        <begin position="194"/>
        <end position="222"/>
    </location>
</feature>
<accession>A0A2G9CAT6</accession>
<evidence type="ECO:0000256" key="12">
    <source>
        <dbReference type="ARBA" id="ARBA00022741"/>
    </source>
</evidence>
<evidence type="ECO:0000256" key="13">
    <source>
        <dbReference type="ARBA" id="ARBA00022777"/>
    </source>
</evidence>
<keyword evidence="12" id="KW-0547">Nucleotide-binding</keyword>
<organism evidence="19 20">
    <name type="scientific">Roseateles chitinivorans</name>
    <dbReference type="NCBI Taxonomy" id="2917965"/>
    <lineage>
        <taxon>Bacteria</taxon>
        <taxon>Pseudomonadati</taxon>
        <taxon>Pseudomonadota</taxon>
        <taxon>Betaproteobacteria</taxon>
        <taxon>Burkholderiales</taxon>
        <taxon>Sphaerotilaceae</taxon>
        <taxon>Roseateles</taxon>
    </lineage>
</organism>
<comment type="function">
    <text evidence="4">Catalyzes ATP-dependent phosphorylation of adenosylcobinamide and addition of GMP to adenosylcobinamide phosphate.</text>
</comment>
<dbReference type="AlphaFoldDB" id="A0A2G9CAT6"/>
<dbReference type="RefSeq" id="WP_099861273.1">
    <property type="nucleotide sequence ID" value="NZ_PEOG01000019.1"/>
</dbReference>
<evidence type="ECO:0000256" key="8">
    <source>
        <dbReference type="ARBA" id="ARBA00012016"/>
    </source>
</evidence>
<dbReference type="PANTHER" id="PTHR34848:SF1">
    <property type="entry name" value="BIFUNCTIONAL ADENOSYLCOBALAMIN BIOSYNTHESIS PROTEIN COBU"/>
    <property type="match status" value="1"/>
</dbReference>
<dbReference type="UniPathway" id="UPA00148">
    <property type="reaction ID" value="UER00236"/>
</dbReference>
<dbReference type="EC" id="2.7.7.62" evidence="9"/>
<evidence type="ECO:0000256" key="17">
    <source>
        <dbReference type="ARBA" id="ARBA00030571"/>
    </source>
</evidence>
<sequence length="222" mass="24701">MPAHHLIVGGQRSGKSRHAERLALRWARVPGHQVTVVATAEAHDDEMRERIARHRAERPSGFDTVEAPLRLCEALRAAASPRRLLVVDCLTLWLTNWLMPMAGAPRLDDWRAECAELQRLLPALASPVVFVSNEVGWGVMPMGREVRAYVDELGRLNQQVARQCGELTLMVAGQPWTRPVEPLDEARNADTIVDTRADTNRAGHEVPAGEHVDATDSKENHQ</sequence>
<proteinExistence type="inferred from homology"/>
<keyword evidence="10" id="KW-0169">Cobalamin biosynthesis</keyword>
<dbReference type="CDD" id="cd00544">
    <property type="entry name" value="CobU"/>
    <property type="match status" value="1"/>
</dbReference>
<dbReference type="GO" id="GO:0005525">
    <property type="term" value="F:GTP binding"/>
    <property type="evidence" value="ECO:0007669"/>
    <property type="project" value="UniProtKB-KW"/>
</dbReference>
<keyword evidence="20" id="KW-1185">Reference proteome</keyword>
<comment type="catalytic activity">
    <reaction evidence="3">
        <text>adenosylcob(III)inamide + GTP = adenosylcob(III)inamide phosphate + GDP + H(+)</text>
        <dbReference type="Rhea" id="RHEA:15765"/>
        <dbReference type="ChEBI" id="CHEBI:2480"/>
        <dbReference type="ChEBI" id="CHEBI:15378"/>
        <dbReference type="ChEBI" id="CHEBI:37565"/>
        <dbReference type="ChEBI" id="CHEBI:58189"/>
        <dbReference type="ChEBI" id="CHEBI:58502"/>
        <dbReference type="EC" id="2.7.1.156"/>
    </reaction>
</comment>
<dbReference type="GO" id="GO:0009236">
    <property type="term" value="P:cobalamin biosynthetic process"/>
    <property type="evidence" value="ECO:0007669"/>
    <property type="project" value="UniProtKB-UniPathway"/>
</dbReference>
<keyword evidence="14" id="KW-0067">ATP-binding</keyword>
<evidence type="ECO:0000256" key="4">
    <source>
        <dbReference type="ARBA" id="ARBA00003889"/>
    </source>
</evidence>
<dbReference type="EMBL" id="PEOG01000019">
    <property type="protein sequence ID" value="PIM53551.1"/>
    <property type="molecule type" value="Genomic_DNA"/>
</dbReference>
<dbReference type="NCBIfam" id="NF004469">
    <property type="entry name" value="PRK05800.1"/>
    <property type="match status" value="1"/>
</dbReference>
<evidence type="ECO:0000256" key="14">
    <source>
        <dbReference type="ARBA" id="ARBA00022840"/>
    </source>
</evidence>
<reference evidence="19 20" key="1">
    <citation type="submission" date="2017-11" db="EMBL/GenBank/DDBJ databases">
        <title>Draft genome sequence of Mitsuaria sp. HWN-4.</title>
        <authorList>
            <person name="Gundlapally S.R."/>
        </authorList>
    </citation>
    <scope>NUCLEOTIDE SEQUENCE [LARGE SCALE GENOMIC DNA]</scope>
    <source>
        <strain evidence="19 20">HWN-4</strain>
    </source>
</reference>
<protein>
    <recommendedName>
        <fullName evidence="16">Adenosylcobinamide kinase</fullName>
        <ecNumber evidence="8">2.7.1.156</ecNumber>
        <ecNumber evidence="9">2.7.7.62</ecNumber>
    </recommendedName>
    <alternativeName>
        <fullName evidence="17">Adenosylcobinamide-phosphate guanylyltransferase</fullName>
    </alternativeName>
</protein>
<evidence type="ECO:0000313" key="20">
    <source>
        <dbReference type="Proteomes" id="UP000231501"/>
    </source>
</evidence>
<evidence type="ECO:0000313" key="19">
    <source>
        <dbReference type="EMBL" id="PIM53551.1"/>
    </source>
</evidence>
<evidence type="ECO:0000256" key="7">
    <source>
        <dbReference type="ARBA" id="ARBA00007490"/>
    </source>
</evidence>
<dbReference type="Proteomes" id="UP000231501">
    <property type="component" value="Unassembled WGS sequence"/>
</dbReference>
<dbReference type="GO" id="GO:0043752">
    <property type="term" value="F:adenosylcobinamide kinase activity"/>
    <property type="evidence" value="ECO:0007669"/>
    <property type="project" value="UniProtKB-EC"/>
</dbReference>
<dbReference type="GO" id="GO:0005524">
    <property type="term" value="F:ATP binding"/>
    <property type="evidence" value="ECO:0007669"/>
    <property type="project" value="UniProtKB-KW"/>
</dbReference>
<keyword evidence="19" id="KW-0548">Nucleotidyltransferase</keyword>
<evidence type="ECO:0000256" key="15">
    <source>
        <dbReference type="ARBA" id="ARBA00023134"/>
    </source>
</evidence>
<evidence type="ECO:0000256" key="5">
    <source>
        <dbReference type="ARBA" id="ARBA00004692"/>
    </source>
</evidence>
<dbReference type="Gene3D" id="3.40.50.300">
    <property type="entry name" value="P-loop containing nucleotide triphosphate hydrolases"/>
    <property type="match status" value="1"/>
</dbReference>
<comment type="similarity">
    <text evidence="7">Belongs to the CobU/CobP family.</text>
</comment>
<evidence type="ECO:0000256" key="16">
    <source>
        <dbReference type="ARBA" id="ARBA00029570"/>
    </source>
</evidence>
<dbReference type="InterPro" id="IPR027417">
    <property type="entry name" value="P-loop_NTPase"/>
</dbReference>
<gene>
    <name evidence="19" type="ORF">CS062_08715</name>
</gene>
<dbReference type="EC" id="2.7.1.156" evidence="8"/>
<dbReference type="OrthoDB" id="9788370at2"/>
<comment type="caution">
    <text evidence="19">The sequence shown here is derived from an EMBL/GenBank/DDBJ whole genome shotgun (WGS) entry which is preliminary data.</text>
</comment>
<dbReference type="GO" id="GO:0008820">
    <property type="term" value="F:cobinamide phosphate guanylyltransferase activity"/>
    <property type="evidence" value="ECO:0007669"/>
    <property type="project" value="UniProtKB-EC"/>
</dbReference>
<keyword evidence="15" id="KW-0342">GTP-binding</keyword>
<dbReference type="PANTHER" id="PTHR34848">
    <property type="match status" value="1"/>
</dbReference>
<evidence type="ECO:0000256" key="18">
    <source>
        <dbReference type="SAM" id="MobiDB-lite"/>
    </source>
</evidence>
<comment type="catalytic activity">
    <reaction evidence="1">
        <text>adenosylcob(III)inamide + ATP = adenosylcob(III)inamide phosphate + ADP + H(+)</text>
        <dbReference type="Rhea" id="RHEA:15769"/>
        <dbReference type="ChEBI" id="CHEBI:2480"/>
        <dbReference type="ChEBI" id="CHEBI:15378"/>
        <dbReference type="ChEBI" id="CHEBI:30616"/>
        <dbReference type="ChEBI" id="CHEBI:58502"/>
        <dbReference type="ChEBI" id="CHEBI:456216"/>
        <dbReference type="EC" id="2.7.1.156"/>
    </reaction>
</comment>
<evidence type="ECO:0000256" key="10">
    <source>
        <dbReference type="ARBA" id="ARBA00022573"/>
    </source>
</evidence>
<evidence type="ECO:0000256" key="9">
    <source>
        <dbReference type="ARBA" id="ARBA00012523"/>
    </source>
</evidence>
<evidence type="ECO:0000256" key="3">
    <source>
        <dbReference type="ARBA" id="ARBA00001522"/>
    </source>
</evidence>
<dbReference type="Pfam" id="PF02283">
    <property type="entry name" value="CobU"/>
    <property type="match status" value="1"/>
</dbReference>
<dbReference type="SUPFAM" id="SSF52540">
    <property type="entry name" value="P-loop containing nucleoside triphosphate hydrolases"/>
    <property type="match status" value="1"/>
</dbReference>
<evidence type="ECO:0000256" key="6">
    <source>
        <dbReference type="ARBA" id="ARBA00005159"/>
    </source>
</evidence>
<comment type="pathway">
    <text evidence="5">Cofactor biosynthesis; adenosylcobalamin biosynthesis; adenosylcobalamin from cob(II)yrinate a,c-diamide: step 6/7.</text>
</comment>
<evidence type="ECO:0000256" key="11">
    <source>
        <dbReference type="ARBA" id="ARBA00022679"/>
    </source>
</evidence>
<keyword evidence="13 19" id="KW-0418">Kinase</keyword>
<comment type="pathway">
    <text evidence="6">Cofactor biosynthesis; adenosylcobalamin biosynthesis; adenosylcobalamin from cob(II)yrinate a,c-diamide: step 5/7.</text>
</comment>
<keyword evidence="11 19" id="KW-0808">Transferase</keyword>
<name>A0A2G9CAT6_9BURK</name>